<keyword evidence="1" id="KW-0472">Membrane</keyword>
<reference evidence="3 4" key="1">
    <citation type="submission" date="2018-06" db="EMBL/GenBank/DDBJ databases">
        <title>Spirosoma sp. HMF3257 Genome sequencing and assembly.</title>
        <authorList>
            <person name="Kang H."/>
            <person name="Cha I."/>
            <person name="Kim H."/>
            <person name="Kang J."/>
            <person name="Joh K."/>
        </authorList>
    </citation>
    <scope>NUCLEOTIDE SEQUENCE [LARGE SCALE GENOMIC DNA]</scope>
    <source>
        <strain evidence="3 4">HMF3257</strain>
    </source>
</reference>
<dbReference type="Proteomes" id="UP000249016">
    <property type="component" value="Unassembled WGS sequence"/>
</dbReference>
<evidence type="ECO:0000313" key="3">
    <source>
        <dbReference type="EMBL" id="RAI73620.1"/>
    </source>
</evidence>
<feature type="transmembrane region" description="Helical" evidence="1">
    <location>
        <begin position="247"/>
        <end position="268"/>
    </location>
</feature>
<organism evidence="3 4">
    <name type="scientific">Spirosoma telluris</name>
    <dbReference type="NCBI Taxonomy" id="2183553"/>
    <lineage>
        <taxon>Bacteria</taxon>
        <taxon>Pseudomonadati</taxon>
        <taxon>Bacteroidota</taxon>
        <taxon>Cytophagia</taxon>
        <taxon>Cytophagales</taxon>
        <taxon>Cytophagaceae</taxon>
        <taxon>Spirosoma</taxon>
    </lineage>
</organism>
<sequence length="284" mass="32338">MGPFAFGKIWLSVLVIAFGLFLYAELRARIHPLLAGILITMLACSPELFAYTFLVQTDWANAAFFATGVILLQRYLESGQHGSFVGSAVLLAMACWTRTETIFFVPIGSLLLLIFSVSISKNKALFRAIALSAICLLPVVFWNYILLRGYIPLPPRANLGTLHGVTEGYLSQLIAIAAQMNDQVIFDDVYWGYAVWVFLLLSLVNTVIFRDKRGFPILLWLAGIYILFVLIIQHVEGANVLFTFRRGFFKLLFLMYFYLGTTSLFRWLSNWIYRWESKIEKPET</sequence>
<name>A0A327NE94_9BACT</name>
<feature type="transmembrane region" description="Helical" evidence="1">
    <location>
        <begin position="6"/>
        <end position="26"/>
    </location>
</feature>
<keyword evidence="4" id="KW-1185">Reference proteome</keyword>
<dbReference type="AlphaFoldDB" id="A0A327NE94"/>
<gene>
    <name evidence="3" type="ORF">HMF3257_02805</name>
</gene>
<feature type="transmembrane region" description="Helical" evidence="1">
    <location>
        <begin position="190"/>
        <end position="208"/>
    </location>
</feature>
<dbReference type="EMBL" id="QLII01000001">
    <property type="protein sequence ID" value="RAI73620.1"/>
    <property type="molecule type" value="Genomic_DNA"/>
</dbReference>
<evidence type="ECO:0000313" key="4">
    <source>
        <dbReference type="Proteomes" id="UP000249016"/>
    </source>
</evidence>
<protein>
    <recommendedName>
        <fullName evidence="2">Glycosyltransferase RgtA/B/C/D-like domain-containing protein</fullName>
    </recommendedName>
</protein>
<dbReference type="InterPro" id="IPR038731">
    <property type="entry name" value="RgtA/B/C-like"/>
</dbReference>
<evidence type="ECO:0000259" key="2">
    <source>
        <dbReference type="Pfam" id="PF13231"/>
    </source>
</evidence>
<comment type="caution">
    <text evidence="3">The sequence shown here is derived from an EMBL/GenBank/DDBJ whole genome shotgun (WGS) entry which is preliminary data.</text>
</comment>
<feature type="domain" description="Glycosyltransferase RgtA/B/C/D-like" evidence="2">
    <location>
        <begin position="13"/>
        <end position="142"/>
    </location>
</feature>
<evidence type="ECO:0000256" key="1">
    <source>
        <dbReference type="SAM" id="Phobius"/>
    </source>
</evidence>
<keyword evidence="1" id="KW-1133">Transmembrane helix</keyword>
<dbReference type="Pfam" id="PF13231">
    <property type="entry name" value="PMT_2"/>
    <property type="match status" value="1"/>
</dbReference>
<feature type="transmembrane region" description="Helical" evidence="1">
    <location>
        <begin position="88"/>
        <end position="119"/>
    </location>
</feature>
<keyword evidence="1" id="KW-0812">Transmembrane</keyword>
<feature type="transmembrane region" description="Helical" evidence="1">
    <location>
        <begin position="33"/>
        <end position="53"/>
    </location>
</feature>
<accession>A0A327NE94</accession>
<proteinExistence type="predicted"/>
<feature type="transmembrane region" description="Helical" evidence="1">
    <location>
        <begin position="215"/>
        <end position="235"/>
    </location>
</feature>
<feature type="transmembrane region" description="Helical" evidence="1">
    <location>
        <begin position="125"/>
        <end position="147"/>
    </location>
</feature>